<reference evidence="1 2" key="1">
    <citation type="submission" date="2016-06" db="EMBL/GenBank/DDBJ databases">
        <title>Acetobacter pasteurianus NBRC 3188 whole genome sequencing project.</title>
        <authorList>
            <person name="Matsutani M."/>
            <person name="Shiwa Y."/>
            <person name="Okamoto-Kainuma A."/>
            <person name="Ishikawa M."/>
            <person name="Koizumi Y."/>
            <person name="Yoshikawa H."/>
            <person name="Yakushi T."/>
            <person name="Matsushita K."/>
        </authorList>
    </citation>
    <scope>NUCLEOTIDE SEQUENCE [LARGE SCALE GENOMIC DNA]</scope>
    <source>
        <strain evidence="1 2">NBRC 3188</strain>
    </source>
</reference>
<evidence type="ECO:0000313" key="1">
    <source>
        <dbReference type="EMBL" id="GCD54455.1"/>
    </source>
</evidence>
<comment type="caution">
    <text evidence="1">The sequence shown here is derived from an EMBL/GenBank/DDBJ whole genome shotgun (WGS) entry which is preliminary data.</text>
</comment>
<sequence>MTNIFTPFQGLLPFLSRPEPDKPISGDLLDLENWGTNVAIHRRIDMHPDLIQILDDALKGTPQPFSKMKPFMPGTNHYGAPDHPSPWNGTINGYKICITEEILWLTLRDWYGWSVPCLETVRALKEHLGLTNLIEFGQGTGYFASVLEASGISMITSECFNQGYDGIGIWRKPDFNDSKQMFSQHPDQSVLLSWPDPRAEKLILDLLSPGQEIIITGDRDCCALPSKTLQKNGFTHIPEKSTKRSIASAIGELFDLEVWKAPE</sequence>
<dbReference type="GeneID" id="66349710"/>
<evidence type="ECO:0000313" key="2">
    <source>
        <dbReference type="Proteomes" id="UP000287300"/>
    </source>
</evidence>
<organism evidence="1 2">
    <name type="scientific">Acetobacter pasteurianus NBRC 3188</name>
    <dbReference type="NCBI Taxonomy" id="1226663"/>
    <lineage>
        <taxon>Bacteria</taxon>
        <taxon>Pseudomonadati</taxon>
        <taxon>Pseudomonadota</taxon>
        <taxon>Alphaproteobacteria</taxon>
        <taxon>Acetobacterales</taxon>
        <taxon>Acetobacteraceae</taxon>
        <taxon>Acetobacter</taxon>
    </lineage>
</organism>
<name>A0A401WYW5_ACEPA</name>
<proteinExistence type="predicted"/>
<dbReference type="RefSeq" id="WP_124296655.1">
    <property type="nucleotide sequence ID" value="NZ_BDES01000095.1"/>
</dbReference>
<accession>A0A401WYW5</accession>
<dbReference type="EMBL" id="BDES01000095">
    <property type="protein sequence ID" value="GCD54455.1"/>
    <property type="molecule type" value="Genomic_DNA"/>
</dbReference>
<dbReference type="AlphaFoldDB" id="A0A401WYW5"/>
<dbReference type="Proteomes" id="UP000287300">
    <property type="component" value="Unassembled WGS sequence"/>
</dbReference>
<protein>
    <recommendedName>
        <fullName evidence="3">SAM-dependent methyltransferase</fullName>
    </recommendedName>
</protein>
<gene>
    <name evidence="1" type="ORF">NBRC3188_3152</name>
</gene>
<evidence type="ECO:0008006" key="3">
    <source>
        <dbReference type="Google" id="ProtNLM"/>
    </source>
</evidence>